<dbReference type="Pfam" id="PF04069">
    <property type="entry name" value="OpuAC"/>
    <property type="match status" value="1"/>
</dbReference>
<keyword evidence="1" id="KW-0732">Signal</keyword>
<feature type="domain" description="ABC-type glycine betaine transport system substrate-binding" evidence="2">
    <location>
        <begin position="37"/>
        <end position="302"/>
    </location>
</feature>
<keyword evidence="4" id="KW-1185">Reference proteome</keyword>
<dbReference type="OrthoDB" id="9801163at2"/>
<name>A0A845QWZ2_9CLOT</name>
<evidence type="ECO:0000313" key="3">
    <source>
        <dbReference type="EMBL" id="NBI07457.1"/>
    </source>
</evidence>
<protein>
    <submittedName>
        <fullName evidence="3">Glycine/betaine ABC transporter substrate-binding protein</fullName>
    </submittedName>
</protein>
<evidence type="ECO:0000313" key="4">
    <source>
        <dbReference type="Proteomes" id="UP000467132"/>
    </source>
</evidence>
<gene>
    <name evidence="3" type="ORF">D3Z33_11410</name>
</gene>
<reference evidence="3 4" key="1">
    <citation type="submission" date="2018-08" db="EMBL/GenBank/DDBJ databases">
        <title>Murine metabolic-syndrome-specific gut microbial biobank.</title>
        <authorList>
            <person name="Liu C."/>
        </authorList>
    </citation>
    <scope>NUCLEOTIDE SEQUENCE [LARGE SCALE GENOMIC DNA]</scope>
    <source>
        <strain evidence="3 4">583</strain>
    </source>
</reference>
<feature type="signal peptide" evidence="1">
    <location>
        <begin position="1"/>
        <end position="21"/>
    </location>
</feature>
<dbReference type="InterPro" id="IPR007210">
    <property type="entry name" value="ABC_Gly_betaine_transp_sub-bd"/>
</dbReference>
<dbReference type="PROSITE" id="PS51257">
    <property type="entry name" value="PROKAR_LIPOPROTEIN"/>
    <property type="match status" value="1"/>
</dbReference>
<dbReference type="EMBL" id="QXXA01000012">
    <property type="protein sequence ID" value="NBI07457.1"/>
    <property type="molecule type" value="Genomic_DNA"/>
</dbReference>
<dbReference type="AlphaFoldDB" id="A0A845QWZ2"/>
<feature type="chain" id="PRO_5032691234" evidence="1">
    <location>
        <begin position="22"/>
        <end position="306"/>
    </location>
</feature>
<dbReference type="SUPFAM" id="SSF53850">
    <property type="entry name" value="Periplasmic binding protein-like II"/>
    <property type="match status" value="1"/>
</dbReference>
<dbReference type="GO" id="GO:0043190">
    <property type="term" value="C:ATP-binding cassette (ABC) transporter complex"/>
    <property type="evidence" value="ECO:0007669"/>
    <property type="project" value="InterPro"/>
</dbReference>
<accession>A0A845QWZ2</accession>
<organism evidence="3 4">
    <name type="scientific">Senegalia massiliensis</name>
    <dbReference type="NCBI Taxonomy" id="1720316"/>
    <lineage>
        <taxon>Bacteria</taxon>
        <taxon>Bacillati</taxon>
        <taxon>Bacillota</taxon>
        <taxon>Clostridia</taxon>
        <taxon>Eubacteriales</taxon>
        <taxon>Clostridiaceae</taxon>
        <taxon>Senegalia</taxon>
    </lineage>
</organism>
<dbReference type="Proteomes" id="UP000467132">
    <property type="component" value="Unassembled WGS sequence"/>
</dbReference>
<dbReference type="Gene3D" id="3.40.190.10">
    <property type="entry name" value="Periplasmic binding protein-like II"/>
    <property type="match status" value="1"/>
</dbReference>
<sequence length="306" mass="34610">MLKKIGILILALFLILGTVVACDDENGEETSGAGEEKSITIGTKPMTEQYIIGEMIKILVEEKTEINVDMKSGIAGGTSNLHPAIISGEIDLYPEYTGTGWMFVLENDLIEDPDEMYKRTKEAYEEEFDLLWLDQYGFNNTFTLAVNAEKAKELGIETYSDLAENSEELVFGAEYDFYERDDGFNAIKNVYGFNFKDTKEMDIGLKYQAIESGKVDVINAFSTDGLLDEYGLKVLEDDNNFFPSYYASTVVKNETLKEYPELKDVLNMLANNISEEEIRNINNKVESKNEDPEDVAYEFLEEKGLL</sequence>
<evidence type="ECO:0000256" key="1">
    <source>
        <dbReference type="SAM" id="SignalP"/>
    </source>
</evidence>
<comment type="caution">
    <text evidence="3">The sequence shown here is derived from an EMBL/GenBank/DDBJ whole genome shotgun (WGS) entry which is preliminary data.</text>
</comment>
<proteinExistence type="predicted"/>
<dbReference type="GO" id="GO:0022857">
    <property type="term" value="F:transmembrane transporter activity"/>
    <property type="evidence" value="ECO:0007669"/>
    <property type="project" value="InterPro"/>
</dbReference>
<dbReference type="RefSeq" id="WP_160197914.1">
    <property type="nucleotide sequence ID" value="NZ_QXXA01000012.1"/>
</dbReference>
<evidence type="ECO:0000259" key="2">
    <source>
        <dbReference type="Pfam" id="PF04069"/>
    </source>
</evidence>
<dbReference type="Gene3D" id="3.40.190.120">
    <property type="entry name" value="Osmoprotection protein (prox), domain 2"/>
    <property type="match status" value="1"/>
</dbReference>